<evidence type="ECO:0000256" key="3">
    <source>
        <dbReference type="ARBA" id="ARBA00022679"/>
    </source>
</evidence>
<evidence type="ECO:0000256" key="7">
    <source>
        <dbReference type="SAM" id="MobiDB-lite"/>
    </source>
</evidence>
<dbReference type="Gene3D" id="4.10.320.10">
    <property type="entry name" value="E3-binding domain"/>
    <property type="match status" value="1"/>
</dbReference>
<keyword evidence="3 6" id="KW-0808">Transferase</keyword>
<comment type="cofactor">
    <cofactor evidence="1 6">
        <name>(R)-lipoate</name>
        <dbReference type="ChEBI" id="CHEBI:83088"/>
    </cofactor>
</comment>
<evidence type="ECO:0000313" key="11">
    <source>
        <dbReference type="Proteomes" id="UP000051739"/>
    </source>
</evidence>
<dbReference type="Pfam" id="PF02817">
    <property type="entry name" value="E3_binding"/>
    <property type="match status" value="1"/>
</dbReference>
<reference evidence="10 11" key="1">
    <citation type="journal article" date="2015" name="Genome Announc.">
        <title>Expanding the biotechnology potential of lactobacilli through comparative genomics of 213 strains and associated genera.</title>
        <authorList>
            <person name="Sun Z."/>
            <person name="Harris H.M."/>
            <person name="McCann A."/>
            <person name="Guo C."/>
            <person name="Argimon S."/>
            <person name="Zhang W."/>
            <person name="Yang X."/>
            <person name="Jeffery I.B."/>
            <person name="Cooney J.C."/>
            <person name="Kagawa T.F."/>
            <person name="Liu W."/>
            <person name="Song Y."/>
            <person name="Salvetti E."/>
            <person name="Wrobel A."/>
            <person name="Rasinkangas P."/>
            <person name="Parkhill J."/>
            <person name="Rea M.C."/>
            <person name="O'Sullivan O."/>
            <person name="Ritari J."/>
            <person name="Douillard F.P."/>
            <person name="Paul Ross R."/>
            <person name="Yang R."/>
            <person name="Briner A.E."/>
            <person name="Felis G.E."/>
            <person name="de Vos W.M."/>
            <person name="Barrangou R."/>
            <person name="Klaenhammer T.R."/>
            <person name="Caufield P.W."/>
            <person name="Cui Y."/>
            <person name="Zhang H."/>
            <person name="O'Toole P.W."/>
        </authorList>
    </citation>
    <scope>NUCLEOTIDE SEQUENCE [LARGE SCALE GENOMIC DNA]</scope>
    <source>
        <strain evidence="10 11">DSM 16045</strain>
    </source>
</reference>
<gene>
    <name evidence="10" type="ORF">FC60_GL000202</name>
</gene>
<dbReference type="InterPro" id="IPR011053">
    <property type="entry name" value="Single_hybrid_motif"/>
</dbReference>
<evidence type="ECO:0000259" key="9">
    <source>
        <dbReference type="PROSITE" id="PS51826"/>
    </source>
</evidence>
<dbReference type="Gene3D" id="2.40.50.100">
    <property type="match status" value="1"/>
</dbReference>
<dbReference type="InterPro" id="IPR001078">
    <property type="entry name" value="2-oxoacid_DH_actylTfrase"/>
</dbReference>
<feature type="domain" description="Lipoyl-binding" evidence="8">
    <location>
        <begin position="2"/>
        <end position="77"/>
    </location>
</feature>
<dbReference type="CDD" id="cd06849">
    <property type="entry name" value="lipoyl_domain"/>
    <property type="match status" value="1"/>
</dbReference>
<dbReference type="InterPro" id="IPR036625">
    <property type="entry name" value="E3-bd_dom_sf"/>
</dbReference>
<comment type="caution">
    <text evidence="10">The sequence shown here is derived from an EMBL/GenBank/DDBJ whole genome shotgun (WGS) entry which is preliminary data.</text>
</comment>
<dbReference type="Pfam" id="PF00198">
    <property type="entry name" value="2-oxoacid_dh"/>
    <property type="match status" value="1"/>
</dbReference>
<dbReference type="InterPro" id="IPR050743">
    <property type="entry name" value="2-oxoacid_DH_E2_comp"/>
</dbReference>
<name>A0A0R1VAP6_9LACO</name>
<dbReference type="InterPro" id="IPR004167">
    <property type="entry name" value="PSBD"/>
</dbReference>
<dbReference type="PANTHER" id="PTHR43178">
    <property type="entry name" value="DIHYDROLIPOAMIDE ACETYLTRANSFERASE COMPONENT OF PYRUVATE DEHYDROGENASE COMPLEX"/>
    <property type="match status" value="1"/>
</dbReference>
<dbReference type="PANTHER" id="PTHR43178:SF5">
    <property type="entry name" value="LIPOAMIDE ACYLTRANSFERASE COMPONENT OF BRANCHED-CHAIN ALPHA-KETO ACID DEHYDROGENASE COMPLEX, MITOCHONDRIAL"/>
    <property type="match status" value="1"/>
</dbReference>
<dbReference type="InterPro" id="IPR000089">
    <property type="entry name" value="Biotin_lipoyl"/>
</dbReference>
<dbReference type="InterPro" id="IPR023213">
    <property type="entry name" value="CAT-like_dom_sf"/>
</dbReference>
<comment type="similarity">
    <text evidence="2 6">Belongs to the 2-oxoacid dehydrogenase family.</text>
</comment>
<dbReference type="GO" id="GO:0005737">
    <property type="term" value="C:cytoplasm"/>
    <property type="evidence" value="ECO:0007669"/>
    <property type="project" value="TreeGrafter"/>
</dbReference>
<dbReference type="PROSITE" id="PS50968">
    <property type="entry name" value="BIOTINYL_LIPOYL"/>
    <property type="match status" value="1"/>
</dbReference>
<evidence type="ECO:0000313" key="10">
    <source>
        <dbReference type="EMBL" id="KRM02542.1"/>
    </source>
</evidence>
<protein>
    <recommendedName>
        <fullName evidence="6">Dihydrolipoamide acetyltransferase component of pyruvate dehydrogenase complex</fullName>
        <ecNumber evidence="6">2.3.1.-</ecNumber>
    </recommendedName>
</protein>
<evidence type="ECO:0000256" key="4">
    <source>
        <dbReference type="ARBA" id="ARBA00022823"/>
    </source>
</evidence>
<keyword evidence="4 6" id="KW-0450">Lipoyl</keyword>
<evidence type="ECO:0000259" key="8">
    <source>
        <dbReference type="PROSITE" id="PS50968"/>
    </source>
</evidence>
<dbReference type="GO" id="GO:0016407">
    <property type="term" value="F:acetyltransferase activity"/>
    <property type="evidence" value="ECO:0007669"/>
    <property type="project" value="TreeGrafter"/>
</dbReference>
<keyword evidence="11" id="KW-1185">Reference proteome</keyword>
<dbReference type="SUPFAM" id="SSF51230">
    <property type="entry name" value="Single hybrid motif"/>
    <property type="match status" value="1"/>
</dbReference>
<dbReference type="EMBL" id="AZFN01000010">
    <property type="protein sequence ID" value="KRM02542.1"/>
    <property type="molecule type" value="Genomic_DNA"/>
</dbReference>
<dbReference type="SUPFAM" id="SSF47005">
    <property type="entry name" value="Peripheral subunit-binding domain of 2-oxo acid dehydrogenase complex"/>
    <property type="match status" value="1"/>
</dbReference>
<evidence type="ECO:0000256" key="6">
    <source>
        <dbReference type="RuleBase" id="RU003423"/>
    </source>
</evidence>
<dbReference type="PROSITE" id="PS51826">
    <property type="entry name" value="PSBD"/>
    <property type="match status" value="1"/>
</dbReference>
<dbReference type="GO" id="GO:0031405">
    <property type="term" value="F:lipoic acid binding"/>
    <property type="evidence" value="ECO:0007669"/>
    <property type="project" value="TreeGrafter"/>
</dbReference>
<evidence type="ECO:0000256" key="2">
    <source>
        <dbReference type="ARBA" id="ARBA00007317"/>
    </source>
</evidence>
<accession>A0A0R1VAP6</accession>
<feature type="region of interest" description="Disordered" evidence="7">
    <location>
        <begin position="81"/>
        <end position="118"/>
    </location>
</feature>
<dbReference type="Gene3D" id="3.30.559.10">
    <property type="entry name" value="Chloramphenicol acetyltransferase-like domain"/>
    <property type="match status" value="1"/>
</dbReference>
<keyword evidence="5 6" id="KW-0012">Acyltransferase</keyword>
<feature type="domain" description="Peripheral subunit-binding (PSBD)" evidence="9">
    <location>
        <begin position="122"/>
        <end position="159"/>
    </location>
</feature>
<dbReference type="Proteomes" id="UP000051739">
    <property type="component" value="Unassembled WGS sequence"/>
</dbReference>
<dbReference type="Pfam" id="PF00364">
    <property type="entry name" value="Biotin_lipoyl"/>
    <property type="match status" value="1"/>
</dbReference>
<organism evidence="10 11">
    <name type="scientific">Limosilactobacillus gastricus DSM 16045</name>
    <dbReference type="NCBI Taxonomy" id="1423749"/>
    <lineage>
        <taxon>Bacteria</taxon>
        <taxon>Bacillati</taxon>
        <taxon>Bacillota</taxon>
        <taxon>Bacilli</taxon>
        <taxon>Lactobacillales</taxon>
        <taxon>Lactobacillaceae</taxon>
        <taxon>Limosilactobacillus</taxon>
    </lineage>
</organism>
<proteinExistence type="inferred from homology"/>
<evidence type="ECO:0000256" key="1">
    <source>
        <dbReference type="ARBA" id="ARBA00001938"/>
    </source>
</evidence>
<dbReference type="PATRIC" id="fig|1423749.3.peg.202"/>
<dbReference type="SUPFAM" id="SSF52777">
    <property type="entry name" value="CoA-dependent acyltransferases"/>
    <property type="match status" value="1"/>
</dbReference>
<sequence>MATEIVMPKLGLTMTEGTIDHWLVAVGDQVTAGQPILEISSEKLTSEVESPEAGTVLKLLYVDGDTVPCKQAVAIIGDASETVDESSTASPAQAPVTESQPVAVNDVSTDEPTKPRSTGRILITPVARRLAAEKGYRIEDIPGTGGNGRITRRDVEGFAPVKEAATSVVSEPARSNLTGMRKTIAQRMMNSLHNSAQLTLHRKVDVTSLMAMRQELKSKVEQPLDNGEISLTALITRAVIKALQEHPAVNAWFFEGDYQVQSQINIGIATALSDGLVVPVVQNADQLSLGQLGRTIKNLAGEARKGTLDSSLYAGSTFSITTLGAQGVEYFTPILNPPEIGILGVGALQKNLALGDDGEVIERTELPLSLTFDHQVLDGAPAAEFLGTVVDYLQSPYSLLL</sequence>
<dbReference type="EC" id="2.3.1.-" evidence="6"/>
<dbReference type="RefSeq" id="WP_056937291.1">
    <property type="nucleotide sequence ID" value="NZ_AZFN01000010.1"/>
</dbReference>
<dbReference type="AlphaFoldDB" id="A0A0R1VAP6"/>
<evidence type="ECO:0000256" key="5">
    <source>
        <dbReference type="ARBA" id="ARBA00023315"/>
    </source>
</evidence>
<feature type="compositionally biased region" description="Polar residues" evidence="7">
    <location>
        <begin position="85"/>
        <end position="102"/>
    </location>
</feature>